<protein>
    <recommendedName>
        <fullName evidence="6">Ribonuclease VapC</fullName>
        <shortName evidence="6">RNase VapC</shortName>
        <ecNumber evidence="6">3.1.-.-</ecNumber>
    </recommendedName>
    <alternativeName>
        <fullName evidence="6">Toxin VapC</fullName>
    </alternativeName>
</protein>
<evidence type="ECO:0000256" key="5">
    <source>
        <dbReference type="ARBA" id="ARBA00022842"/>
    </source>
</evidence>
<organism evidence="8 9">
    <name type="scientific">Agromyces protaetiae</name>
    <dbReference type="NCBI Taxonomy" id="2509455"/>
    <lineage>
        <taxon>Bacteria</taxon>
        <taxon>Bacillati</taxon>
        <taxon>Actinomycetota</taxon>
        <taxon>Actinomycetes</taxon>
        <taxon>Micrococcales</taxon>
        <taxon>Microbacteriaceae</taxon>
        <taxon>Agromyces</taxon>
    </lineage>
</organism>
<comment type="cofactor">
    <cofactor evidence="6">
        <name>Mg(2+)</name>
        <dbReference type="ChEBI" id="CHEBI:18420"/>
    </cofactor>
</comment>
<evidence type="ECO:0000313" key="8">
    <source>
        <dbReference type="EMBL" id="QAY72746.1"/>
    </source>
</evidence>
<sequence>MPLASRGPVVADAAAILHTLRSKIGDRITELVEASDLHAPTVVDYEVLSGLRRQALHRTITESAARESVEAFEVLEVTRHPAHAIRRRIWELRHRFTAYDAGYVALAEALGIPLVTLDRRLAREAERHCDVIVG</sequence>
<keyword evidence="1 6" id="KW-1277">Toxin-antitoxin system</keyword>
<keyword evidence="3 6" id="KW-0479">Metal-binding</keyword>
<dbReference type="RefSeq" id="WP_129189291.1">
    <property type="nucleotide sequence ID" value="NZ_CP035491.1"/>
</dbReference>
<dbReference type="PANTHER" id="PTHR35901:SF1">
    <property type="entry name" value="EXONUCLEASE VAPC9"/>
    <property type="match status" value="1"/>
</dbReference>
<evidence type="ECO:0000313" key="9">
    <source>
        <dbReference type="Proteomes" id="UP000291259"/>
    </source>
</evidence>
<accession>A0A4P6FAT1</accession>
<proteinExistence type="inferred from homology"/>
<reference evidence="8 9" key="1">
    <citation type="submission" date="2019-01" db="EMBL/GenBank/DDBJ databases">
        <title>Genome sequencing of strain FW100M-8.</title>
        <authorList>
            <person name="Heo J."/>
            <person name="Kim S.-J."/>
            <person name="Kim J.-S."/>
            <person name="Hong S.-B."/>
            <person name="Kwon S.-W."/>
        </authorList>
    </citation>
    <scope>NUCLEOTIDE SEQUENCE [LARGE SCALE GENOMIC DNA]</scope>
    <source>
        <strain evidence="8 9">FW100M-8</strain>
    </source>
</reference>
<dbReference type="InterPro" id="IPR022907">
    <property type="entry name" value="VapC_family"/>
</dbReference>
<dbReference type="AlphaFoldDB" id="A0A4P6FAT1"/>
<dbReference type="GO" id="GO:0090729">
    <property type="term" value="F:toxin activity"/>
    <property type="evidence" value="ECO:0007669"/>
    <property type="project" value="UniProtKB-KW"/>
</dbReference>
<dbReference type="Gene3D" id="3.40.50.1010">
    <property type="entry name" value="5'-nuclease"/>
    <property type="match status" value="1"/>
</dbReference>
<feature type="binding site" evidence="6">
    <location>
        <position position="12"/>
    </location>
    <ligand>
        <name>Mg(2+)</name>
        <dbReference type="ChEBI" id="CHEBI:18420"/>
    </ligand>
</feature>
<dbReference type="OrthoDB" id="4377304at2"/>
<dbReference type="InterPro" id="IPR051619">
    <property type="entry name" value="TypeII_TA_RNase_PINc/VapC"/>
</dbReference>
<evidence type="ECO:0000256" key="2">
    <source>
        <dbReference type="ARBA" id="ARBA00022722"/>
    </source>
</evidence>
<dbReference type="SUPFAM" id="SSF88723">
    <property type="entry name" value="PIN domain-like"/>
    <property type="match status" value="1"/>
</dbReference>
<keyword evidence="6" id="KW-0800">Toxin</keyword>
<dbReference type="EC" id="3.1.-.-" evidence="6"/>
<evidence type="ECO:0000259" key="7">
    <source>
        <dbReference type="Pfam" id="PF01850"/>
    </source>
</evidence>
<dbReference type="HAMAP" id="MF_00265">
    <property type="entry name" value="VapC_Nob1"/>
    <property type="match status" value="1"/>
</dbReference>
<feature type="domain" description="PIN" evidence="7">
    <location>
        <begin position="10"/>
        <end position="123"/>
    </location>
</feature>
<dbReference type="InterPro" id="IPR002716">
    <property type="entry name" value="PIN_dom"/>
</dbReference>
<dbReference type="PANTHER" id="PTHR35901">
    <property type="entry name" value="RIBONUCLEASE VAPC3"/>
    <property type="match status" value="1"/>
</dbReference>
<dbReference type="GO" id="GO:0016787">
    <property type="term" value="F:hydrolase activity"/>
    <property type="evidence" value="ECO:0007669"/>
    <property type="project" value="UniProtKB-KW"/>
</dbReference>
<dbReference type="CDD" id="cd09873">
    <property type="entry name" value="PIN_Pae0151-like"/>
    <property type="match status" value="1"/>
</dbReference>
<evidence type="ECO:0000256" key="1">
    <source>
        <dbReference type="ARBA" id="ARBA00022649"/>
    </source>
</evidence>
<dbReference type="EMBL" id="CP035491">
    <property type="protein sequence ID" value="QAY72746.1"/>
    <property type="molecule type" value="Genomic_DNA"/>
</dbReference>
<dbReference type="InterPro" id="IPR029060">
    <property type="entry name" value="PIN-like_dom_sf"/>
</dbReference>
<name>A0A4P6FAT1_9MICO</name>
<comment type="function">
    <text evidence="6">Toxic component of a toxin-antitoxin (TA) system. An RNase.</text>
</comment>
<evidence type="ECO:0000256" key="6">
    <source>
        <dbReference type="HAMAP-Rule" id="MF_00265"/>
    </source>
</evidence>
<dbReference type="GO" id="GO:0004540">
    <property type="term" value="F:RNA nuclease activity"/>
    <property type="evidence" value="ECO:0007669"/>
    <property type="project" value="InterPro"/>
</dbReference>
<keyword evidence="9" id="KW-1185">Reference proteome</keyword>
<gene>
    <name evidence="6" type="primary">vapC</name>
    <name evidence="8" type="ORF">ET445_04715</name>
</gene>
<comment type="similarity">
    <text evidence="6">Belongs to the PINc/VapC protein family.</text>
</comment>
<dbReference type="KEGG" id="agf:ET445_04715"/>
<keyword evidence="2 6" id="KW-0540">Nuclease</keyword>
<dbReference type="Proteomes" id="UP000291259">
    <property type="component" value="Chromosome"/>
</dbReference>
<evidence type="ECO:0000256" key="4">
    <source>
        <dbReference type="ARBA" id="ARBA00022801"/>
    </source>
</evidence>
<dbReference type="InterPro" id="IPR044153">
    <property type="entry name" value="PIN_Pae0151-like"/>
</dbReference>
<dbReference type="Pfam" id="PF01850">
    <property type="entry name" value="PIN"/>
    <property type="match status" value="1"/>
</dbReference>
<evidence type="ECO:0000256" key="3">
    <source>
        <dbReference type="ARBA" id="ARBA00022723"/>
    </source>
</evidence>
<dbReference type="GO" id="GO:0000287">
    <property type="term" value="F:magnesium ion binding"/>
    <property type="evidence" value="ECO:0007669"/>
    <property type="project" value="UniProtKB-UniRule"/>
</dbReference>
<keyword evidence="4 6" id="KW-0378">Hydrolase</keyword>
<feature type="binding site" evidence="6">
    <location>
        <position position="100"/>
    </location>
    <ligand>
        <name>Mg(2+)</name>
        <dbReference type="ChEBI" id="CHEBI:18420"/>
    </ligand>
</feature>
<keyword evidence="5 6" id="KW-0460">Magnesium</keyword>